<dbReference type="GO" id="GO:0003677">
    <property type="term" value="F:DNA binding"/>
    <property type="evidence" value="ECO:0007669"/>
    <property type="project" value="InterPro"/>
</dbReference>
<dbReference type="Pfam" id="PF01548">
    <property type="entry name" value="DEDD_Tnp_IS110"/>
    <property type="match status" value="1"/>
</dbReference>
<comment type="caution">
    <text evidence="4">The sequence shown here is derived from an EMBL/GenBank/DDBJ whole genome shotgun (WGS) entry which is preliminary data.</text>
</comment>
<dbReference type="GO" id="GO:0004803">
    <property type="term" value="F:transposase activity"/>
    <property type="evidence" value="ECO:0007669"/>
    <property type="project" value="InterPro"/>
</dbReference>
<feature type="domain" description="Transposase IS116/IS110/IS902 C-terminal" evidence="3">
    <location>
        <begin position="240"/>
        <end position="316"/>
    </location>
</feature>
<evidence type="ECO:0000313" key="4">
    <source>
        <dbReference type="EMBL" id="TDD87087.1"/>
    </source>
</evidence>
<dbReference type="EMBL" id="SMLA01000025">
    <property type="protein sequence ID" value="TDD87087.1"/>
    <property type="molecule type" value="Genomic_DNA"/>
</dbReference>
<protein>
    <submittedName>
        <fullName evidence="4">IS110 family transposase</fullName>
    </submittedName>
</protein>
<gene>
    <name evidence="4" type="ORF">E1202_17390</name>
</gene>
<dbReference type="InterPro" id="IPR002525">
    <property type="entry name" value="Transp_IS110-like_N"/>
</dbReference>
<dbReference type="RefSeq" id="WP_132684211.1">
    <property type="nucleotide sequence ID" value="NZ_SMLA01000025.1"/>
</dbReference>
<keyword evidence="5" id="KW-1185">Reference proteome</keyword>
<dbReference type="AlphaFoldDB" id="A0A4V2YWX3"/>
<accession>A0A4V2YWX3</accession>
<dbReference type="InterPro" id="IPR003346">
    <property type="entry name" value="Transposase_20"/>
</dbReference>
<dbReference type="Pfam" id="PF02371">
    <property type="entry name" value="Transposase_20"/>
    <property type="match status" value="1"/>
</dbReference>
<dbReference type="Proteomes" id="UP000294723">
    <property type="component" value="Unassembled WGS sequence"/>
</dbReference>
<dbReference type="InterPro" id="IPR047650">
    <property type="entry name" value="Transpos_IS110"/>
</dbReference>
<feature type="region of interest" description="Disordered" evidence="1">
    <location>
        <begin position="345"/>
        <end position="366"/>
    </location>
</feature>
<dbReference type="PANTHER" id="PTHR33055">
    <property type="entry name" value="TRANSPOSASE FOR INSERTION SEQUENCE ELEMENT IS1111A"/>
    <property type="match status" value="1"/>
</dbReference>
<evidence type="ECO:0000313" key="5">
    <source>
        <dbReference type="Proteomes" id="UP000294723"/>
    </source>
</evidence>
<evidence type="ECO:0000259" key="2">
    <source>
        <dbReference type="Pfam" id="PF01548"/>
    </source>
</evidence>
<dbReference type="GO" id="GO:0006313">
    <property type="term" value="P:DNA transposition"/>
    <property type="evidence" value="ECO:0007669"/>
    <property type="project" value="InterPro"/>
</dbReference>
<proteinExistence type="predicted"/>
<reference evidence="4 5" key="1">
    <citation type="submission" date="2019-03" db="EMBL/GenBank/DDBJ databases">
        <title>Draft genome sequences of novel Actinobacteria.</title>
        <authorList>
            <person name="Sahin N."/>
            <person name="Ay H."/>
            <person name="Saygin H."/>
        </authorList>
    </citation>
    <scope>NUCLEOTIDE SEQUENCE [LARGE SCALE GENOMIC DNA]</scope>
    <source>
        <strain evidence="4 5">5K548</strain>
    </source>
</reference>
<sequence length="366" mass="40529">MVMLADVIDAVVGADTHRDTHTLEMTTASGVTLATITVPNTDEGATRALSWITEHAPGPRVAAAVEGSRSYGVGLARALNTAGVRVIEAEQPTARQRRRGKSDPIDAHLAALQALRLDADQLPTPRADGDREALRILLGARHELTMTRRRAINQLRALLLTGDDHERHLARAKQFSNARLHTLIHREATPSETREQAVRRDEARRLALRVRDTATELATNHRRMTEIVRELAPDLLAKLGIGPVSAAQALISWSHHGRCRNEAAFAALAGASPLQASSGRTIRHRLNRGGDRALNCALHAIVLTRWRSCPRTHTYIHRRRAGGRSDREIRRMLKRYVAREVFRTLNATNPPRNTPDRRGRAKPTAP</sequence>
<evidence type="ECO:0000259" key="3">
    <source>
        <dbReference type="Pfam" id="PF02371"/>
    </source>
</evidence>
<evidence type="ECO:0000256" key="1">
    <source>
        <dbReference type="SAM" id="MobiDB-lite"/>
    </source>
</evidence>
<organism evidence="4 5">
    <name type="scientific">Saccharopolyspora karakumensis</name>
    <dbReference type="NCBI Taxonomy" id="2530386"/>
    <lineage>
        <taxon>Bacteria</taxon>
        <taxon>Bacillati</taxon>
        <taxon>Actinomycetota</taxon>
        <taxon>Actinomycetes</taxon>
        <taxon>Pseudonocardiales</taxon>
        <taxon>Pseudonocardiaceae</taxon>
        <taxon>Saccharopolyspora</taxon>
    </lineage>
</organism>
<name>A0A4V2YWX3_9PSEU</name>
<dbReference type="PANTHER" id="PTHR33055:SF16">
    <property type="entry name" value="TRANSPOSASE FOR INSERTION SEQUENCE ELEMENT IS1547"/>
    <property type="match status" value="1"/>
</dbReference>
<feature type="domain" description="Transposase IS110-like N-terminal" evidence="2">
    <location>
        <begin position="12"/>
        <end position="160"/>
    </location>
</feature>